<sequence>MSGINSDVYVAATTKGISFAGQPIVIQGDTVLMLGRNFSAGEHQLQLLEYQRKGLIQA</sequence>
<dbReference type="Proteomes" id="UP000008881">
    <property type="component" value="Chromosome"/>
</dbReference>
<dbReference type="eggNOG" id="ENOG5033AS8">
    <property type="taxonomic scope" value="Bacteria"/>
</dbReference>
<keyword evidence="2" id="KW-1185">Reference proteome</keyword>
<dbReference type="AlphaFoldDB" id="A0A0H3FM22"/>
<dbReference type="KEGG" id="eae:EAE_02650"/>
<accession>A0A0H3FM22</accession>
<organism evidence="1 2">
    <name type="scientific">Klebsiella aerogenes (strain ATCC 13048 / DSM 30053 / CCUG 1429 / JCM 1235 / KCTC 2190 / NBRC 13534 / NCIMB 10102 / NCTC 10006 / CDC 819-56)</name>
    <name type="common">Enterobacter aerogenes</name>
    <dbReference type="NCBI Taxonomy" id="1028307"/>
    <lineage>
        <taxon>Bacteria</taxon>
        <taxon>Pseudomonadati</taxon>
        <taxon>Pseudomonadota</taxon>
        <taxon>Gammaproteobacteria</taxon>
        <taxon>Enterobacterales</taxon>
        <taxon>Enterobacteriaceae</taxon>
        <taxon>Klebsiella/Raoultella group</taxon>
        <taxon>Klebsiella</taxon>
    </lineage>
</organism>
<evidence type="ECO:0000313" key="1">
    <source>
        <dbReference type="EMBL" id="AEG95465.1"/>
    </source>
</evidence>
<protein>
    <submittedName>
        <fullName evidence="1">Uncharacterized protein</fullName>
    </submittedName>
</protein>
<proteinExistence type="predicted"/>
<name>A0A0H3FM22_KLEAK</name>
<evidence type="ECO:0000313" key="2">
    <source>
        <dbReference type="Proteomes" id="UP000008881"/>
    </source>
</evidence>
<dbReference type="EMBL" id="CP002824">
    <property type="protein sequence ID" value="AEG95465.1"/>
    <property type="molecule type" value="Genomic_DNA"/>
</dbReference>
<dbReference type="HOGENOM" id="CLU_2972247_0_0_6"/>
<gene>
    <name evidence="1" type="ordered locus">EAE_02650</name>
</gene>
<reference evidence="1 2" key="1">
    <citation type="journal article" date="2012" name="J. Bacteriol.">
        <title>Complete genome sequence of Enterobacter aerogenes KCTC 2190.</title>
        <authorList>
            <person name="Shin S.H."/>
            <person name="Kim S."/>
            <person name="Kim J.Y."/>
            <person name="Lee S."/>
            <person name="Um Y."/>
            <person name="Oh M.K."/>
            <person name="Kim Y.R."/>
            <person name="Lee J."/>
            <person name="Yang K.S."/>
        </authorList>
    </citation>
    <scope>NUCLEOTIDE SEQUENCE [LARGE SCALE GENOMIC DNA]</scope>
    <source>
        <strain evidence="1 2">KCTC 2190</strain>
    </source>
</reference>